<organism evidence="3 4">
    <name type="scientific">Solitalea canadensis (strain ATCC 29591 / DSM 3403 / JCM 21819 / LMG 8368 / NBRC 15130 / NCIMB 12057 / USAM 9D)</name>
    <name type="common">Flexibacter canadensis</name>
    <dbReference type="NCBI Taxonomy" id="929556"/>
    <lineage>
        <taxon>Bacteria</taxon>
        <taxon>Pseudomonadati</taxon>
        <taxon>Bacteroidota</taxon>
        <taxon>Sphingobacteriia</taxon>
        <taxon>Sphingobacteriales</taxon>
        <taxon>Sphingobacteriaceae</taxon>
        <taxon>Solitalea</taxon>
    </lineage>
</organism>
<evidence type="ECO:0000259" key="2">
    <source>
        <dbReference type="Pfam" id="PF01833"/>
    </source>
</evidence>
<proteinExistence type="predicted"/>
<dbReference type="KEGG" id="scn:Solca_0469"/>
<keyword evidence="4" id="KW-1185">Reference proteome</keyword>
<dbReference type="eggNOG" id="COG5184">
    <property type="taxonomic scope" value="Bacteria"/>
</dbReference>
<dbReference type="PROSITE" id="PS51257">
    <property type="entry name" value="PROKAR_LIPOPROTEIN"/>
    <property type="match status" value="1"/>
</dbReference>
<evidence type="ECO:0000313" key="3">
    <source>
        <dbReference type="EMBL" id="AFD05601.1"/>
    </source>
</evidence>
<dbReference type="InterPro" id="IPR052387">
    <property type="entry name" value="Fibrocystin"/>
</dbReference>
<dbReference type="Pfam" id="PF01833">
    <property type="entry name" value="TIG"/>
    <property type="match status" value="5"/>
</dbReference>
<dbReference type="Proteomes" id="UP000007590">
    <property type="component" value="Chromosome"/>
</dbReference>
<dbReference type="STRING" id="929556.Solca_0469"/>
<feature type="domain" description="IPT/TIG" evidence="2">
    <location>
        <begin position="132"/>
        <end position="203"/>
    </location>
</feature>
<dbReference type="InterPro" id="IPR014756">
    <property type="entry name" value="Ig_E-set"/>
</dbReference>
<dbReference type="PANTHER" id="PTHR46769:SF2">
    <property type="entry name" value="FIBROCYSTIN-L ISOFORM 2 PRECURSOR-RELATED"/>
    <property type="match status" value="1"/>
</dbReference>
<feature type="domain" description="IPT/TIG" evidence="2">
    <location>
        <begin position="216"/>
        <end position="281"/>
    </location>
</feature>
<dbReference type="PANTHER" id="PTHR46769">
    <property type="entry name" value="POLYCYSTIC KIDNEY AND HEPATIC DISEASE 1 (AUTOSOMAL RECESSIVE)-LIKE 1"/>
    <property type="match status" value="1"/>
</dbReference>
<dbReference type="InterPro" id="IPR013783">
    <property type="entry name" value="Ig-like_fold"/>
</dbReference>
<evidence type="ECO:0000313" key="4">
    <source>
        <dbReference type="Proteomes" id="UP000007590"/>
    </source>
</evidence>
<dbReference type="EMBL" id="CP003349">
    <property type="protein sequence ID" value="AFD05601.1"/>
    <property type="molecule type" value="Genomic_DNA"/>
</dbReference>
<dbReference type="CDD" id="cd00603">
    <property type="entry name" value="IPT_PCSR"/>
    <property type="match status" value="2"/>
</dbReference>
<feature type="domain" description="IPT/TIG" evidence="2">
    <location>
        <begin position="464"/>
        <end position="544"/>
    </location>
</feature>
<dbReference type="HOGENOM" id="CLU_497721_0_0_10"/>
<feature type="domain" description="IPT/TIG" evidence="2">
    <location>
        <begin position="299"/>
        <end position="374"/>
    </location>
</feature>
<dbReference type="RefSeq" id="WP_014678829.1">
    <property type="nucleotide sequence ID" value="NC_017770.1"/>
</dbReference>
<dbReference type="SUPFAM" id="SSF81296">
    <property type="entry name" value="E set domains"/>
    <property type="match status" value="5"/>
</dbReference>
<dbReference type="InterPro" id="IPR002909">
    <property type="entry name" value="IPT_dom"/>
</dbReference>
<gene>
    <name evidence="3" type="ordered locus">Solca_0469</name>
</gene>
<sequence length="547" mass="58829">MKKSFNYIFWCFTLLAVVFTSCKKDDNNYPELQTLTITPLQPGSALFKGSIISTGDLPVADYGFVYGNWSNVDITTGMKVSLGKDAKKGEFTKEVSSIYSSNYDNTIYVRSYITNAEGTAYGKAISAILPRPTASNISPSAAKVGDIVTIFGNFYTTKKEDVSVLFGNKNAKVLDLSTSQIKAEVPSGVLENQCSVYIAFKGSQSILVNGNFIFKPNIIDFYPKSGPLGTIITFTGEHLHTYYYSAQIYFGNTLAGLYSDYNNVYKSTITNVPSDKFKIAYVTEGLRTELPDEFTVNMPKITSISPATALPGQTVTVTGTDFPLTYGECYLEIGNANIYIGNILNSPFTFTVPGIKEGDYTIKLKFGQSSATSTQKLQVKSHSVSSVSPLSGAVGKEITLTGVFVPNLYYYATIGNVQTANNASSSTTLKLTVPYGATIGNSTIKVQYGEQIVTAPGTFEVIPPKITSISPISGVPGTIVTITGAGFDTSTWNTIVKFGTVQTSIISVTENTIKVAVPSNVLPGAMKIAVTTYGQTITSPQNFTLTN</sequence>
<name>H8KT30_SOLCM</name>
<keyword evidence="1" id="KW-0732">Signal</keyword>
<reference evidence="3" key="1">
    <citation type="submission" date="2012-02" db="EMBL/GenBank/DDBJ databases">
        <title>The complete genome of Solitalea canadensis DSM 3403.</title>
        <authorList>
            <consortium name="US DOE Joint Genome Institute (JGI-PGF)"/>
            <person name="Lucas S."/>
            <person name="Copeland A."/>
            <person name="Lapidus A."/>
            <person name="Glavina del Rio T."/>
            <person name="Dalin E."/>
            <person name="Tice H."/>
            <person name="Bruce D."/>
            <person name="Goodwin L."/>
            <person name="Pitluck S."/>
            <person name="Peters L."/>
            <person name="Ovchinnikova G."/>
            <person name="Lu M."/>
            <person name="Kyrpides N."/>
            <person name="Mavromatis K."/>
            <person name="Ivanova N."/>
            <person name="Brettin T."/>
            <person name="Detter J.C."/>
            <person name="Han C."/>
            <person name="Larimer F."/>
            <person name="Land M."/>
            <person name="Hauser L."/>
            <person name="Markowitz V."/>
            <person name="Cheng J.-F."/>
            <person name="Hugenholtz P."/>
            <person name="Woyke T."/>
            <person name="Wu D."/>
            <person name="Spring S."/>
            <person name="Schroeder M."/>
            <person name="Kopitz M."/>
            <person name="Brambilla E."/>
            <person name="Klenk H.-P."/>
            <person name="Eisen J.A."/>
        </authorList>
    </citation>
    <scope>NUCLEOTIDE SEQUENCE</scope>
    <source>
        <strain evidence="3">DSM 3403</strain>
    </source>
</reference>
<dbReference type="AlphaFoldDB" id="H8KT30"/>
<dbReference type="Gene3D" id="2.60.40.10">
    <property type="entry name" value="Immunoglobulins"/>
    <property type="match status" value="5"/>
</dbReference>
<protein>
    <submittedName>
        <fullName evidence="3">IPT/TIG domain-containing protein</fullName>
    </submittedName>
</protein>
<accession>H8KT30</accession>
<feature type="domain" description="IPT/TIG" evidence="2">
    <location>
        <begin position="384"/>
        <end position="460"/>
    </location>
</feature>
<evidence type="ECO:0000256" key="1">
    <source>
        <dbReference type="ARBA" id="ARBA00022729"/>
    </source>
</evidence>